<sequence length="426" mass="47390">MMFARSAWPVKHLAITVTGSPLFLYRSRLAGITAARRDPSFPGAIRVSRRWASSCDIGNDANTDATSTDVEVTHGLSEKALIELNKSAAEAFEKGEFLLAIEAWEKVVQSKQHTPNSPTLMSCLNNLACAYGEMGDNVRKLKLLGRSRDLVQTVYGTDHPQYGMVLYNMACAKEEIGLYDEMKQLLEESLALHEKRFNPQHAKVGRVLLLLAAAHGHLGEREAQLQTAKRAYEIVKRHCGSNHVQTSVAMITLGRAYGAAGQVERHLQLCQAAYSIQEKQLGPMNPQLAVTLMEVAEAHMTNGDFYNQKALLEQAVELQLRSFGQQHTRLIDTYIALGDACRRLNDPQLQAQYHLEALKIARQRFRGKHIATGKAAVNAARAFLIQGDKEKAQSLLDEARSILNRNVSPAHPLCKQLDKVTEEMRQ</sequence>
<dbReference type="PANTHER" id="PTHR45641:SF19">
    <property type="entry name" value="NEPHROCYSTIN-3"/>
    <property type="match status" value="1"/>
</dbReference>
<dbReference type="EMBL" id="JAFJZO010000034">
    <property type="protein sequence ID" value="KAG5494079.1"/>
    <property type="molecule type" value="Genomic_DNA"/>
</dbReference>
<keyword evidence="4" id="KW-1185">Reference proteome</keyword>
<comment type="caution">
    <text evidence="3">The sequence shown here is derived from an EMBL/GenBank/DDBJ whole genome shotgun (WGS) entry which is preliminary data.</text>
</comment>
<dbReference type="GeneID" id="94288034"/>
<gene>
    <name evidence="3" type="ORF">JKF63_01913</name>
</gene>
<dbReference type="OrthoDB" id="443949at2759"/>
<evidence type="ECO:0000256" key="1">
    <source>
        <dbReference type="ARBA" id="ARBA00022737"/>
    </source>
</evidence>
<dbReference type="Gene3D" id="1.25.40.10">
    <property type="entry name" value="Tetratricopeptide repeat domain"/>
    <property type="match status" value="2"/>
</dbReference>
<proteinExistence type="predicted"/>
<dbReference type="Proteomes" id="UP000674318">
    <property type="component" value="Unassembled WGS sequence"/>
</dbReference>
<accession>A0A836HM19</accession>
<dbReference type="InterPro" id="IPR011990">
    <property type="entry name" value="TPR-like_helical_dom_sf"/>
</dbReference>
<dbReference type="SMART" id="SM00028">
    <property type="entry name" value="TPR"/>
    <property type="match status" value="6"/>
</dbReference>
<dbReference type="RefSeq" id="XP_067754114.1">
    <property type="nucleotide sequence ID" value="XM_067897957.1"/>
</dbReference>
<reference evidence="3 4" key="1">
    <citation type="submission" date="2021-02" db="EMBL/GenBank/DDBJ databases">
        <title>Porcisia hertigi Genome sequencing and assembly.</title>
        <authorList>
            <person name="Almutairi H."/>
            <person name="Gatherer D."/>
        </authorList>
    </citation>
    <scope>NUCLEOTIDE SEQUENCE [LARGE SCALE GENOMIC DNA]</scope>
    <source>
        <strain evidence="3 4">C119</strain>
    </source>
</reference>
<dbReference type="Pfam" id="PF13374">
    <property type="entry name" value="TPR_10"/>
    <property type="match status" value="1"/>
</dbReference>
<dbReference type="KEGG" id="phet:94288034"/>
<dbReference type="SUPFAM" id="SSF48452">
    <property type="entry name" value="TPR-like"/>
    <property type="match status" value="3"/>
</dbReference>
<keyword evidence="2" id="KW-0802">TPR repeat</keyword>
<protein>
    <submittedName>
        <fullName evidence="3">Uncharacterized protein</fullName>
    </submittedName>
</protein>
<dbReference type="PANTHER" id="PTHR45641">
    <property type="entry name" value="TETRATRICOPEPTIDE REPEAT PROTEIN (AFU_ORTHOLOGUE AFUA_6G03870)"/>
    <property type="match status" value="1"/>
</dbReference>
<dbReference type="InterPro" id="IPR019734">
    <property type="entry name" value="TPR_rpt"/>
</dbReference>
<evidence type="ECO:0000313" key="4">
    <source>
        <dbReference type="Proteomes" id="UP000674318"/>
    </source>
</evidence>
<evidence type="ECO:0000256" key="2">
    <source>
        <dbReference type="ARBA" id="ARBA00022803"/>
    </source>
</evidence>
<keyword evidence="1" id="KW-0677">Repeat</keyword>
<dbReference type="FunFam" id="1.25.40.10:FF:002245">
    <property type="entry name" value="Tetratricopeptide repeat, putative"/>
    <property type="match status" value="1"/>
</dbReference>
<name>A0A836HM19_9TRYP</name>
<organism evidence="3 4">
    <name type="scientific">Porcisia hertigi</name>
    <dbReference type="NCBI Taxonomy" id="2761500"/>
    <lineage>
        <taxon>Eukaryota</taxon>
        <taxon>Discoba</taxon>
        <taxon>Euglenozoa</taxon>
        <taxon>Kinetoplastea</taxon>
        <taxon>Metakinetoplastina</taxon>
        <taxon>Trypanosomatida</taxon>
        <taxon>Trypanosomatidae</taxon>
        <taxon>Leishmaniinae</taxon>
        <taxon>Porcisia</taxon>
    </lineage>
</organism>
<evidence type="ECO:0000313" key="3">
    <source>
        <dbReference type="EMBL" id="KAG5494079.1"/>
    </source>
</evidence>
<dbReference type="AlphaFoldDB" id="A0A836HM19"/>